<dbReference type="RefSeq" id="WP_269217930.1">
    <property type="nucleotide sequence ID" value="NZ_BAABES010000005.1"/>
</dbReference>
<proteinExistence type="predicted"/>
<evidence type="ECO:0000313" key="2">
    <source>
        <dbReference type="Proteomes" id="UP000614047"/>
    </source>
</evidence>
<dbReference type="AlphaFoldDB" id="A0A931DHS5"/>
<gene>
    <name evidence="1" type="ORF">IW256_002956</name>
</gene>
<name>A0A931DHS5_9ACTN</name>
<protein>
    <submittedName>
        <fullName evidence="1">Uncharacterized protein</fullName>
    </submittedName>
</protein>
<accession>A0A931DHS5</accession>
<evidence type="ECO:0000313" key="1">
    <source>
        <dbReference type="EMBL" id="MBG6088843.1"/>
    </source>
</evidence>
<keyword evidence="2" id="KW-1185">Reference proteome</keyword>
<dbReference type="Proteomes" id="UP000614047">
    <property type="component" value="Unassembled WGS sequence"/>
</dbReference>
<sequence length="40" mass="4672">MFVRRLDMSDYFSRLPPELRSRTGVCVQAIPWWSAADGRT</sequence>
<comment type="caution">
    <text evidence="1">The sequence shown here is derived from an EMBL/GenBank/DDBJ whole genome shotgun (WGS) entry which is preliminary data.</text>
</comment>
<reference evidence="1" key="1">
    <citation type="submission" date="2020-11" db="EMBL/GenBank/DDBJ databases">
        <title>Sequencing the genomes of 1000 actinobacteria strains.</title>
        <authorList>
            <person name="Klenk H.-P."/>
        </authorList>
    </citation>
    <scope>NUCLEOTIDE SEQUENCE</scope>
    <source>
        <strain evidence="1">DSM 43175</strain>
    </source>
</reference>
<dbReference type="EMBL" id="JADOUA010000001">
    <property type="protein sequence ID" value="MBG6088843.1"/>
    <property type="molecule type" value="Genomic_DNA"/>
</dbReference>
<organism evidence="1 2">
    <name type="scientific">Actinomadura viridis</name>
    <dbReference type="NCBI Taxonomy" id="58110"/>
    <lineage>
        <taxon>Bacteria</taxon>
        <taxon>Bacillati</taxon>
        <taxon>Actinomycetota</taxon>
        <taxon>Actinomycetes</taxon>
        <taxon>Streptosporangiales</taxon>
        <taxon>Thermomonosporaceae</taxon>
        <taxon>Actinomadura</taxon>
    </lineage>
</organism>